<reference evidence="8" key="1">
    <citation type="journal article" date="2012" name="Nature">
        <title>The oyster genome reveals stress adaptation and complexity of shell formation.</title>
        <authorList>
            <person name="Zhang G."/>
            <person name="Fang X."/>
            <person name="Guo X."/>
            <person name="Li L."/>
            <person name="Luo R."/>
            <person name="Xu F."/>
            <person name="Yang P."/>
            <person name="Zhang L."/>
            <person name="Wang X."/>
            <person name="Qi H."/>
            <person name="Xiong Z."/>
            <person name="Que H."/>
            <person name="Xie Y."/>
            <person name="Holland P.W."/>
            <person name="Paps J."/>
            <person name="Zhu Y."/>
            <person name="Wu F."/>
            <person name="Chen Y."/>
            <person name="Wang J."/>
            <person name="Peng C."/>
            <person name="Meng J."/>
            <person name="Yang L."/>
            <person name="Liu J."/>
            <person name="Wen B."/>
            <person name="Zhang N."/>
            <person name="Huang Z."/>
            <person name="Zhu Q."/>
            <person name="Feng Y."/>
            <person name="Mount A."/>
            <person name="Hedgecock D."/>
            <person name="Xu Z."/>
            <person name="Liu Y."/>
            <person name="Domazet-Loso T."/>
            <person name="Du Y."/>
            <person name="Sun X."/>
            <person name="Zhang S."/>
            <person name="Liu B."/>
            <person name="Cheng P."/>
            <person name="Jiang X."/>
            <person name="Li J."/>
            <person name="Fan D."/>
            <person name="Wang W."/>
            <person name="Fu W."/>
            <person name="Wang T."/>
            <person name="Wang B."/>
            <person name="Zhang J."/>
            <person name="Peng Z."/>
            <person name="Li Y."/>
            <person name="Li N."/>
            <person name="Wang J."/>
            <person name="Chen M."/>
            <person name="He Y."/>
            <person name="Tan F."/>
            <person name="Song X."/>
            <person name="Zheng Q."/>
            <person name="Huang R."/>
            <person name="Yang H."/>
            <person name="Du X."/>
            <person name="Chen L."/>
            <person name="Yang M."/>
            <person name="Gaffney P.M."/>
            <person name="Wang S."/>
            <person name="Luo L."/>
            <person name="She Z."/>
            <person name="Ming Y."/>
            <person name="Huang W."/>
            <person name="Zhang S."/>
            <person name="Huang B."/>
            <person name="Zhang Y."/>
            <person name="Qu T."/>
            <person name="Ni P."/>
            <person name="Miao G."/>
            <person name="Wang J."/>
            <person name="Wang Q."/>
            <person name="Steinberg C.E."/>
            <person name="Wang H."/>
            <person name="Li N."/>
            <person name="Qian L."/>
            <person name="Zhang G."/>
            <person name="Li Y."/>
            <person name="Yang H."/>
            <person name="Liu X."/>
            <person name="Wang J."/>
            <person name="Yin Y."/>
            <person name="Wang J."/>
        </authorList>
    </citation>
    <scope>NUCLEOTIDE SEQUENCE [LARGE SCALE GENOMIC DNA]</scope>
    <source>
        <strain evidence="8">05x7-T-G4-1.051#20</strain>
    </source>
</reference>
<feature type="compositionally biased region" description="Basic and acidic residues" evidence="5">
    <location>
        <begin position="52"/>
        <end position="72"/>
    </location>
</feature>
<accession>K1PMC2</accession>
<dbReference type="InterPro" id="IPR017452">
    <property type="entry name" value="GPCR_Rhodpsn_7TM"/>
</dbReference>
<feature type="transmembrane region" description="Helical" evidence="6">
    <location>
        <begin position="140"/>
        <end position="162"/>
    </location>
</feature>
<dbReference type="EMBL" id="JH819038">
    <property type="protein sequence ID" value="EKC25132.1"/>
    <property type="molecule type" value="Genomic_DNA"/>
</dbReference>
<feature type="region of interest" description="Disordered" evidence="5">
    <location>
        <begin position="52"/>
        <end position="108"/>
    </location>
</feature>
<keyword evidence="2 6" id="KW-0812">Transmembrane</keyword>
<gene>
    <name evidence="8" type="ORF">CGI_10008492</name>
</gene>
<feature type="domain" description="G-protein coupled receptors family 1 profile" evidence="7">
    <location>
        <begin position="123"/>
        <end position="230"/>
    </location>
</feature>
<dbReference type="HOGENOM" id="CLU_1125470_0_0_1"/>
<dbReference type="InParanoid" id="K1PMC2"/>
<feature type="transmembrane region" description="Helical" evidence="6">
    <location>
        <begin position="182"/>
        <end position="205"/>
    </location>
</feature>
<name>K1PMC2_MAGGI</name>
<dbReference type="SUPFAM" id="SSF81321">
    <property type="entry name" value="Family A G protein-coupled receptor-like"/>
    <property type="match status" value="1"/>
</dbReference>
<feature type="region of interest" description="Disordered" evidence="5">
    <location>
        <begin position="1"/>
        <end position="33"/>
    </location>
</feature>
<evidence type="ECO:0000256" key="5">
    <source>
        <dbReference type="SAM" id="MobiDB-lite"/>
    </source>
</evidence>
<evidence type="ECO:0000256" key="4">
    <source>
        <dbReference type="ARBA" id="ARBA00023136"/>
    </source>
</evidence>
<evidence type="ECO:0000313" key="8">
    <source>
        <dbReference type="EMBL" id="EKC25132.1"/>
    </source>
</evidence>
<dbReference type="AlphaFoldDB" id="K1PMC2"/>
<dbReference type="PROSITE" id="PS50262">
    <property type="entry name" value="G_PROTEIN_RECEP_F1_2"/>
    <property type="match status" value="1"/>
</dbReference>
<keyword evidence="3 6" id="KW-1133">Transmembrane helix</keyword>
<feature type="transmembrane region" description="Helical" evidence="6">
    <location>
        <begin position="112"/>
        <end position="133"/>
    </location>
</feature>
<proteinExistence type="predicted"/>
<evidence type="ECO:0000256" key="1">
    <source>
        <dbReference type="ARBA" id="ARBA00004370"/>
    </source>
</evidence>
<organism evidence="8">
    <name type="scientific">Magallana gigas</name>
    <name type="common">Pacific oyster</name>
    <name type="synonym">Crassostrea gigas</name>
    <dbReference type="NCBI Taxonomy" id="29159"/>
    <lineage>
        <taxon>Eukaryota</taxon>
        <taxon>Metazoa</taxon>
        <taxon>Spiralia</taxon>
        <taxon>Lophotrochozoa</taxon>
        <taxon>Mollusca</taxon>
        <taxon>Bivalvia</taxon>
        <taxon>Autobranchia</taxon>
        <taxon>Pteriomorphia</taxon>
        <taxon>Ostreida</taxon>
        <taxon>Ostreoidea</taxon>
        <taxon>Ostreidae</taxon>
        <taxon>Magallana</taxon>
    </lineage>
</organism>
<evidence type="ECO:0000259" key="7">
    <source>
        <dbReference type="PROSITE" id="PS50262"/>
    </source>
</evidence>
<comment type="subcellular location">
    <subcellularLocation>
        <location evidence="1">Membrane</location>
    </subcellularLocation>
</comment>
<feature type="transmembrane region" description="Helical" evidence="6">
    <location>
        <begin position="217"/>
        <end position="235"/>
    </location>
</feature>
<dbReference type="Gene3D" id="1.20.1070.10">
    <property type="entry name" value="Rhodopsin 7-helix transmembrane proteins"/>
    <property type="match status" value="1"/>
</dbReference>
<dbReference type="CDD" id="cd00637">
    <property type="entry name" value="7tm_classA_rhodopsin-like"/>
    <property type="match status" value="1"/>
</dbReference>
<keyword evidence="4 6" id="KW-0472">Membrane</keyword>
<evidence type="ECO:0000256" key="6">
    <source>
        <dbReference type="SAM" id="Phobius"/>
    </source>
</evidence>
<sequence>MSVPSGGRRPRGRRVNNVEAAVGSAEQAAQNQAETIQPQLVAAVQHVLQALREERRNEEEKNEETPTEERGRSRQRGRKRKRDSVRSVSSGTSSGEGESGLDSSDSSDSNEMVLVISIFGIVGNVLTLSKIVFDKAYHRTVFYVIGSIIFTDLVNLCLYFIHARIDDTHFTLGDLPCKVFLIVFYGATHSSAAHVVLLFGLRSYMVSEPIKFNKITMRHLIGASAVLWILIYEVWRGNFWWLRSLPG</sequence>
<evidence type="ECO:0000256" key="2">
    <source>
        <dbReference type="ARBA" id="ARBA00022692"/>
    </source>
</evidence>
<feature type="compositionally biased region" description="Basic residues" evidence="5">
    <location>
        <begin position="73"/>
        <end position="83"/>
    </location>
</feature>
<protein>
    <recommendedName>
        <fullName evidence="7">G-protein coupled receptors family 1 profile domain-containing protein</fullName>
    </recommendedName>
</protein>
<feature type="compositionally biased region" description="Low complexity" evidence="5">
    <location>
        <begin position="86"/>
        <end position="108"/>
    </location>
</feature>
<evidence type="ECO:0000256" key="3">
    <source>
        <dbReference type="ARBA" id="ARBA00022989"/>
    </source>
</evidence>
<dbReference type="GO" id="GO:0016020">
    <property type="term" value="C:membrane"/>
    <property type="evidence" value="ECO:0007669"/>
    <property type="project" value="UniProtKB-SubCell"/>
</dbReference>